<keyword evidence="1" id="KW-0596">Phosphopantetheine</keyword>
<feature type="compositionally biased region" description="Polar residues" evidence="5">
    <location>
        <begin position="1468"/>
        <end position="1488"/>
    </location>
</feature>
<dbReference type="SMART" id="SM00825">
    <property type="entry name" value="PKS_KS"/>
    <property type="match status" value="1"/>
</dbReference>
<reference evidence="8" key="1">
    <citation type="submission" date="2023-04" db="EMBL/GenBank/DDBJ databases">
        <title>Uncovering the Secrets of Slow-Growing Bacteria in Tropical Savanna Soil through Cultivation and Genomic Analysis.</title>
        <authorList>
            <person name="Goncalves O.S."/>
            <person name="Santana M.F."/>
        </authorList>
    </citation>
    <scope>NUCLEOTIDE SEQUENCE</scope>
    <source>
        <strain evidence="8">ANTI</strain>
    </source>
</reference>
<dbReference type="InterPro" id="IPR015424">
    <property type="entry name" value="PyrdxlP-dep_Trfase"/>
</dbReference>
<dbReference type="PROSITE" id="PS52004">
    <property type="entry name" value="KS3_2"/>
    <property type="match status" value="1"/>
</dbReference>
<dbReference type="GO" id="GO:0005737">
    <property type="term" value="C:cytoplasm"/>
    <property type="evidence" value="ECO:0007669"/>
    <property type="project" value="TreeGrafter"/>
</dbReference>
<dbReference type="InterPro" id="IPR018201">
    <property type="entry name" value="Ketoacyl_synth_AS"/>
</dbReference>
<dbReference type="InterPro" id="IPR050091">
    <property type="entry name" value="PKS_NRPS_Biosynth_Enz"/>
</dbReference>
<dbReference type="InterPro" id="IPR014030">
    <property type="entry name" value="Ketoacyl_synth_N"/>
</dbReference>
<dbReference type="InterPro" id="IPR016039">
    <property type="entry name" value="Thiolase-like"/>
</dbReference>
<evidence type="ECO:0000259" key="6">
    <source>
        <dbReference type="PROSITE" id="PS50075"/>
    </source>
</evidence>
<dbReference type="SUPFAM" id="SSF53901">
    <property type="entry name" value="Thiolase-like"/>
    <property type="match status" value="1"/>
</dbReference>
<dbReference type="PROSITE" id="PS00455">
    <property type="entry name" value="AMP_BINDING"/>
    <property type="match status" value="1"/>
</dbReference>
<proteinExistence type="predicted"/>
<evidence type="ECO:0000313" key="9">
    <source>
        <dbReference type="Proteomes" id="UP001229409"/>
    </source>
</evidence>
<dbReference type="Gene3D" id="1.10.1200.10">
    <property type="entry name" value="ACP-like"/>
    <property type="match status" value="2"/>
</dbReference>
<dbReference type="GO" id="GO:0006633">
    <property type="term" value="P:fatty acid biosynthetic process"/>
    <property type="evidence" value="ECO:0007669"/>
    <property type="project" value="InterPro"/>
</dbReference>
<dbReference type="InterPro" id="IPR020845">
    <property type="entry name" value="AMP-binding_CS"/>
</dbReference>
<dbReference type="EMBL" id="JARVWT010000019">
    <property type="protein sequence ID" value="MDH2334475.1"/>
    <property type="molecule type" value="Genomic_DNA"/>
</dbReference>
<dbReference type="PANTHER" id="PTHR43775:SF37">
    <property type="entry name" value="SI:DKEY-61P9.11"/>
    <property type="match status" value="1"/>
</dbReference>
<evidence type="ECO:0000256" key="2">
    <source>
        <dbReference type="ARBA" id="ARBA00022553"/>
    </source>
</evidence>
<dbReference type="Gene3D" id="3.30.300.30">
    <property type="match status" value="1"/>
</dbReference>
<dbReference type="Gene3D" id="3.40.47.10">
    <property type="match status" value="1"/>
</dbReference>
<dbReference type="SUPFAM" id="SSF56801">
    <property type="entry name" value="Acetyl-CoA synthetase-like"/>
    <property type="match status" value="1"/>
</dbReference>
<dbReference type="Pfam" id="PF02801">
    <property type="entry name" value="Ketoacyl-synt_C"/>
    <property type="match status" value="1"/>
</dbReference>
<dbReference type="CDD" id="cd05908">
    <property type="entry name" value="A_NRPS_MycA_like"/>
    <property type="match status" value="1"/>
</dbReference>
<dbReference type="Pfam" id="PF00501">
    <property type="entry name" value="AMP-binding"/>
    <property type="match status" value="1"/>
</dbReference>
<comment type="caution">
    <text evidence="8">The sequence shown here is derived from an EMBL/GenBank/DDBJ whole genome shotgun (WGS) entry which is preliminary data.</text>
</comment>
<dbReference type="Pfam" id="PF00109">
    <property type="entry name" value="ketoacyl-synt"/>
    <property type="match status" value="1"/>
</dbReference>
<dbReference type="GO" id="GO:0031177">
    <property type="term" value="F:phosphopantetheine binding"/>
    <property type="evidence" value="ECO:0007669"/>
    <property type="project" value="InterPro"/>
</dbReference>
<evidence type="ECO:0000256" key="5">
    <source>
        <dbReference type="SAM" id="MobiDB-lite"/>
    </source>
</evidence>
<dbReference type="Gene3D" id="3.40.50.12780">
    <property type="entry name" value="N-terminal domain of ligase-like"/>
    <property type="match status" value="1"/>
</dbReference>
<dbReference type="CDD" id="cd00833">
    <property type="entry name" value="PKS"/>
    <property type="match status" value="1"/>
</dbReference>
<dbReference type="InterPro" id="IPR009081">
    <property type="entry name" value="PP-bd_ACP"/>
</dbReference>
<evidence type="ECO:0000256" key="1">
    <source>
        <dbReference type="ARBA" id="ARBA00022450"/>
    </source>
</evidence>
<dbReference type="GO" id="GO:0004312">
    <property type="term" value="F:fatty acid synthase activity"/>
    <property type="evidence" value="ECO:0007669"/>
    <property type="project" value="TreeGrafter"/>
</dbReference>
<feature type="domain" description="Carrier" evidence="6">
    <location>
        <begin position="1301"/>
        <end position="1376"/>
    </location>
</feature>
<dbReference type="SUPFAM" id="SSF53383">
    <property type="entry name" value="PLP-dependent transferases"/>
    <property type="match status" value="1"/>
</dbReference>
<dbReference type="GO" id="GO:0004315">
    <property type="term" value="F:3-oxoacyl-[acyl-carrier-protein] synthase activity"/>
    <property type="evidence" value="ECO:0007669"/>
    <property type="project" value="InterPro"/>
</dbReference>
<dbReference type="PROSITE" id="PS00606">
    <property type="entry name" value="KS3_1"/>
    <property type="match status" value="1"/>
</dbReference>
<evidence type="ECO:0000259" key="7">
    <source>
        <dbReference type="PROSITE" id="PS52004"/>
    </source>
</evidence>
<keyword evidence="3" id="KW-0808">Transferase</keyword>
<dbReference type="PROSITE" id="PS50075">
    <property type="entry name" value="CARRIER"/>
    <property type="match status" value="2"/>
</dbReference>
<dbReference type="Pfam" id="PF00202">
    <property type="entry name" value="Aminotran_3"/>
    <property type="match status" value="1"/>
</dbReference>
<name>A0AAP4ECV9_PAEPO</name>
<dbReference type="SMART" id="SM00823">
    <property type="entry name" value="PKS_PP"/>
    <property type="match status" value="2"/>
</dbReference>
<dbReference type="GO" id="GO:0071770">
    <property type="term" value="P:DIM/DIP cell wall layer assembly"/>
    <property type="evidence" value="ECO:0007669"/>
    <property type="project" value="TreeGrafter"/>
</dbReference>
<dbReference type="InterPro" id="IPR045851">
    <property type="entry name" value="AMP-bd_C_sf"/>
</dbReference>
<feature type="region of interest" description="Disordered" evidence="5">
    <location>
        <begin position="1468"/>
        <end position="1495"/>
    </location>
</feature>
<dbReference type="InterPro" id="IPR020806">
    <property type="entry name" value="PKS_PP-bd"/>
</dbReference>
<dbReference type="Pfam" id="PF00550">
    <property type="entry name" value="PP-binding"/>
    <property type="match status" value="2"/>
</dbReference>
<dbReference type="Gene3D" id="3.40.640.10">
    <property type="entry name" value="Type I PLP-dependent aspartate aminotransferase-like (Major domain)"/>
    <property type="match status" value="1"/>
</dbReference>
<dbReference type="RefSeq" id="WP_279836328.1">
    <property type="nucleotide sequence ID" value="NZ_JARVWT010000019.1"/>
</dbReference>
<keyword evidence="8" id="KW-0032">Aminotransferase</keyword>
<dbReference type="InterPro" id="IPR014031">
    <property type="entry name" value="Ketoacyl_synth_C"/>
</dbReference>
<dbReference type="GO" id="GO:0030170">
    <property type="term" value="F:pyridoxal phosphate binding"/>
    <property type="evidence" value="ECO:0007669"/>
    <property type="project" value="InterPro"/>
</dbReference>
<dbReference type="SUPFAM" id="SSF47336">
    <property type="entry name" value="ACP-like"/>
    <property type="match status" value="2"/>
</dbReference>
<accession>A0AAP4ECV9</accession>
<dbReference type="InterPro" id="IPR005814">
    <property type="entry name" value="Aminotrans_3"/>
</dbReference>
<dbReference type="GO" id="GO:0005886">
    <property type="term" value="C:plasma membrane"/>
    <property type="evidence" value="ECO:0007669"/>
    <property type="project" value="TreeGrafter"/>
</dbReference>
<dbReference type="PANTHER" id="PTHR43775">
    <property type="entry name" value="FATTY ACID SYNTHASE"/>
    <property type="match status" value="1"/>
</dbReference>
<keyword evidence="4" id="KW-0663">Pyridoxal phosphate</keyword>
<dbReference type="InterPro" id="IPR015421">
    <property type="entry name" value="PyrdxlP-dep_Trfase_major"/>
</dbReference>
<keyword evidence="2" id="KW-0597">Phosphoprotein</keyword>
<gene>
    <name evidence="8" type="ORF">QDS18_26730</name>
</gene>
<dbReference type="InterPro" id="IPR036736">
    <property type="entry name" value="ACP-like_sf"/>
</dbReference>
<dbReference type="Gene3D" id="3.90.1150.10">
    <property type="entry name" value="Aspartate Aminotransferase, domain 1"/>
    <property type="match status" value="1"/>
</dbReference>
<feature type="domain" description="Carrier" evidence="6">
    <location>
        <begin position="580"/>
        <end position="655"/>
    </location>
</feature>
<feature type="domain" description="Ketosynthase family 3 (KS3)" evidence="7">
    <location>
        <begin position="674"/>
        <end position="1097"/>
    </location>
</feature>
<dbReference type="Gene3D" id="1.10.1240.100">
    <property type="match status" value="1"/>
</dbReference>
<evidence type="ECO:0000313" key="8">
    <source>
        <dbReference type="EMBL" id="MDH2334475.1"/>
    </source>
</evidence>
<dbReference type="GO" id="GO:0008483">
    <property type="term" value="F:transaminase activity"/>
    <property type="evidence" value="ECO:0007669"/>
    <property type="project" value="UniProtKB-KW"/>
</dbReference>
<dbReference type="CDD" id="cd00610">
    <property type="entry name" value="OAT_like"/>
    <property type="match status" value="1"/>
</dbReference>
<dbReference type="Proteomes" id="UP001229409">
    <property type="component" value="Unassembled WGS sequence"/>
</dbReference>
<evidence type="ECO:0000256" key="3">
    <source>
        <dbReference type="ARBA" id="ARBA00022679"/>
    </source>
</evidence>
<organism evidence="8 9">
    <name type="scientific">Paenibacillus polymyxa</name>
    <name type="common">Bacillus polymyxa</name>
    <dbReference type="NCBI Taxonomy" id="1406"/>
    <lineage>
        <taxon>Bacteria</taxon>
        <taxon>Bacillati</taxon>
        <taxon>Bacillota</taxon>
        <taxon>Bacilli</taxon>
        <taxon>Bacillales</taxon>
        <taxon>Paenibacillaceae</taxon>
        <taxon>Paenibacillus</taxon>
    </lineage>
</organism>
<protein>
    <submittedName>
        <fullName evidence="8">Aminotransferase class III-fold pyridoxal phosphate-dependent enzyme</fullName>
    </submittedName>
</protein>
<sequence>MEQFQTLIEIIQDRASRAENGIIFISGDTQEEYVSYSQLLEQALQVLHQLQEKGVQPGNKLIMQIEDNHTFVNVFWGCLLGGIVPVPVSIGNNDEHKMKLFKIWSTLTCPYMIADHKVLEQLEKYSHQHEILDFFDSVKEATFSSHDFDYSDQNKGTIHQSRPEDLAFIQFSSGSTGDPKGVMLTHENLVYNIRDIASQTGMTSSDAYLGWMPLTHDLGLIAFHLTCIIAHAKQLIMPTALFIRRPSLWLKKVSEHKVTQICSPNFGYKFFLDQYKSKTADNWDLSSVRMILNGAEPISVELCHVFMEAMSVHGLKKNIMYPVYGLAEASVGVSTPPLDKDNFVTIHLNRQQLHVGEPIEEVDSSDKRCLTFADLGYPMASTSVRICDEQNQVLKDDVIGYTQICGKNVTAGYYNNPEATAKVKTEDGWLITGDLGFMRNGRLVITGRAKDIIFVNGQNIYPHDIERIAEELDGVDLGKVAVCGVHDAQTRQDRIVVFVMHTKKIELFLPTVQRLKSHLNYRGGWHIQDVVPIRRIPKTTSGKVQRYKLAQSYEQGEFDVVLASLTEAARNIQEANDAPVPQGEIEQKLIGICQAILNVQSIGKEDSYFDIGVTSLQLVQIVDQLEEQLGIHIEVTDFFSYPTIAKLAGYISSQGLGHKVNTAPQLESKEEVEDLDIAIIGMSGKFPHADTLEQFWANVASGTDHISPYSDERKKDAEAFISRLNMEGRNMQIAEGGYLDEVDKFDYTFFKLTPREASLMDPNQRLFLQTAWSTIEDAGYGGKQLSGKKVGVYVGFSKTSFEYERLLSEVEPGAIPNFGIGNLPSVISSRIAYLLDLKGPALTIDTACSSSLVAVHLACKSILNGDCEMALAGGVKTILLPLKAGIGMESSDDRARAFDDQSDGTGWGEGVGAVLLKPLRQAEKDGDHILGVIKGSAINQDGSTIGISAPNALAQSEVISQAWRDARIDPETVSYIEAHGTGTKLGDPVEIKGITQAFRRFTQRKQFVAISTVKTNIGHLYEAAGIAGLIKCVLSMKHQQIAPLVHFRTPNRNIHFEESPLYANTRLREWKTDGFPRRCGVSSFGFSGTNCHVVLEEYIAKKSADQETTDRKNGSSPLLLTLSARTEGALSELIARYVDRFEREEELPMEDVCYTANTGRSHLTYRVAVIAEGAEALKAKLLQLHEQGKAIEGVYTGKVDSSGGTETAVGGSDTLQALEQVAVKYVQGAQIDWDTIYAGHPYKRVSLPTYPFERKRCWIHVPEQVRAEQTAPVYKKPIVRESENMGNEYSTSASFTEQYKSSIGQKLAKMIGNVSQLSLEELEPQTHFLELGLDSINLSQVRHSIKDTFDLDVPMNEFFESLTTLELLTSYVAEQVSISVSDEAAVGAVEIQPKIPLNRVDATTVSTWTGQDSSAIGTSPHGIVTSGQDPFQSTSVIATSAGIEQILQQQLHVMSQQLDVLRTQPTLPTSVSQSFQPERDLSSANRGSAESFETKQEVATALATVPPVLAVPKKAGHEAKPFTPYKKLEVKAHELLSHRQEHHLQELIERYTARTRSTKQYTQQYRSVYANNRNVAGFRPILKEMVYQIVSQRADGSKIWDLDGNEYVDLTMGFGVNLFGHNPAFIREKIEAELKNGMCVGPMSNMAGQVAEKICKLTGVERIALYNSGTEAVMVALRLARAATGRAKVAIFAGSYHGTYDGVLALGSAGNNKEHSTPLAPGILQHMVDDIVVLNYGTDESLDYIRTHGQELAAVLVEPVQSRRPDFQPKAFLQEVRQITEQSGTAFIFDEVITGFRIQPGGAQAWFGVQADLVTYGKIIGGGMPIGIVAGKAAFMDGIDGGTWSFGDNSYPQNEHRRTFVAGTFCHHPLAMAASLAVLNYLENHGEQLQNQLNSRTSALVAELNSYFTHEQIPMKIVHFGSLFRFVLKGDLELFFYHMLEKGIYIWEGRNCFLSTAHTEEDIARIIQAVKDSVDELRKGGFLPDLTPNGKGPGPGKQSVSIADPSEVSTVDVDETVIPLTPDQRQFWFA</sequence>
<dbReference type="InterPro" id="IPR020841">
    <property type="entry name" value="PKS_Beta-ketoAc_synthase_dom"/>
</dbReference>
<dbReference type="InterPro" id="IPR000873">
    <property type="entry name" value="AMP-dep_synth/lig_dom"/>
</dbReference>
<dbReference type="InterPro" id="IPR042099">
    <property type="entry name" value="ANL_N_sf"/>
</dbReference>
<evidence type="ECO:0000256" key="4">
    <source>
        <dbReference type="ARBA" id="ARBA00022898"/>
    </source>
</evidence>
<feature type="region of interest" description="Disordered" evidence="5">
    <location>
        <begin position="1982"/>
        <end position="2004"/>
    </location>
</feature>
<dbReference type="Pfam" id="PF22621">
    <property type="entry name" value="CurL-like_PKS_C"/>
    <property type="match status" value="1"/>
</dbReference>
<dbReference type="InterPro" id="IPR015422">
    <property type="entry name" value="PyrdxlP-dep_Trfase_small"/>
</dbReference>